<organism evidence="13">
    <name type="scientific">Tanacetum cinerariifolium</name>
    <name type="common">Dalmatian daisy</name>
    <name type="synonym">Chrysanthemum cinerariifolium</name>
    <dbReference type="NCBI Taxonomy" id="118510"/>
    <lineage>
        <taxon>Eukaryota</taxon>
        <taxon>Viridiplantae</taxon>
        <taxon>Streptophyta</taxon>
        <taxon>Embryophyta</taxon>
        <taxon>Tracheophyta</taxon>
        <taxon>Spermatophyta</taxon>
        <taxon>Magnoliopsida</taxon>
        <taxon>eudicotyledons</taxon>
        <taxon>Gunneridae</taxon>
        <taxon>Pentapetalae</taxon>
        <taxon>asterids</taxon>
        <taxon>campanulids</taxon>
        <taxon>Asterales</taxon>
        <taxon>Asteraceae</taxon>
        <taxon>Asteroideae</taxon>
        <taxon>Anthemideae</taxon>
        <taxon>Anthemidinae</taxon>
        <taxon>Tanacetum</taxon>
    </lineage>
</organism>
<dbReference type="PANTHER" id="PTHR42648">
    <property type="entry name" value="TRANSPOSASE, PUTATIVE-RELATED"/>
    <property type="match status" value="1"/>
</dbReference>
<keyword evidence="8" id="KW-0808">Transferase</keyword>
<dbReference type="PROSITE" id="PS50994">
    <property type="entry name" value="INTEGRASE"/>
    <property type="match status" value="1"/>
</dbReference>
<feature type="compositionally biased region" description="Basic and acidic residues" evidence="11">
    <location>
        <begin position="1593"/>
        <end position="1617"/>
    </location>
</feature>
<keyword evidence="5" id="KW-0460">Magnesium</keyword>
<dbReference type="GO" id="GO:0015074">
    <property type="term" value="P:DNA integration"/>
    <property type="evidence" value="ECO:0007669"/>
    <property type="project" value="UniProtKB-KW"/>
</dbReference>
<evidence type="ECO:0000256" key="6">
    <source>
        <dbReference type="ARBA" id="ARBA00022908"/>
    </source>
</evidence>
<keyword evidence="8" id="KW-0239">DNA-directed DNA polymerase</keyword>
<name>A0A6L2LJG6_TANCI</name>
<feature type="region of interest" description="Disordered" evidence="11">
    <location>
        <begin position="1345"/>
        <end position="1440"/>
    </location>
</feature>
<dbReference type="SUPFAM" id="SSF48371">
    <property type="entry name" value="ARM repeat"/>
    <property type="match status" value="1"/>
</dbReference>
<dbReference type="InterPro" id="IPR001584">
    <property type="entry name" value="Integrase_cat-core"/>
</dbReference>
<accession>A0A6L2LJG6</accession>
<dbReference type="InterPro" id="IPR012337">
    <property type="entry name" value="RNaseH-like_sf"/>
</dbReference>
<dbReference type="EMBL" id="BKCJ010004597">
    <property type="protein sequence ID" value="GEU61981.1"/>
    <property type="molecule type" value="Genomic_DNA"/>
</dbReference>
<feature type="region of interest" description="Disordered" evidence="11">
    <location>
        <begin position="1568"/>
        <end position="1693"/>
    </location>
</feature>
<protein>
    <recommendedName>
        <fullName evidence="12">Integrase catalytic domain-containing protein</fullName>
    </recommendedName>
</protein>
<evidence type="ECO:0000256" key="9">
    <source>
        <dbReference type="ARBA" id="ARBA00023172"/>
    </source>
</evidence>
<dbReference type="GO" id="GO:0046872">
    <property type="term" value="F:metal ion binding"/>
    <property type="evidence" value="ECO:0007669"/>
    <property type="project" value="UniProtKB-KW"/>
</dbReference>
<dbReference type="GO" id="GO:0016787">
    <property type="term" value="F:hydrolase activity"/>
    <property type="evidence" value="ECO:0007669"/>
    <property type="project" value="UniProtKB-KW"/>
</dbReference>
<evidence type="ECO:0000256" key="1">
    <source>
        <dbReference type="ARBA" id="ARBA00022722"/>
    </source>
</evidence>
<dbReference type="GO" id="GO:0003887">
    <property type="term" value="F:DNA-directed DNA polymerase activity"/>
    <property type="evidence" value="ECO:0007669"/>
    <property type="project" value="UniProtKB-KW"/>
</dbReference>
<dbReference type="InterPro" id="IPR016024">
    <property type="entry name" value="ARM-type_fold"/>
</dbReference>
<keyword evidence="9" id="KW-0233">DNA recombination</keyword>
<feature type="region of interest" description="Disordered" evidence="11">
    <location>
        <begin position="852"/>
        <end position="881"/>
    </location>
</feature>
<reference evidence="13" key="1">
    <citation type="journal article" date="2019" name="Sci. Rep.">
        <title>Draft genome of Tanacetum cinerariifolium, the natural source of mosquito coil.</title>
        <authorList>
            <person name="Yamashiro T."/>
            <person name="Shiraishi A."/>
            <person name="Satake H."/>
            <person name="Nakayama K."/>
        </authorList>
    </citation>
    <scope>NUCLEOTIDE SEQUENCE</scope>
</reference>
<dbReference type="Pfam" id="PF07727">
    <property type="entry name" value="RVT_2"/>
    <property type="match status" value="1"/>
</dbReference>
<dbReference type="GO" id="GO:0006310">
    <property type="term" value="P:DNA recombination"/>
    <property type="evidence" value="ECO:0007669"/>
    <property type="project" value="UniProtKB-KW"/>
</dbReference>
<dbReference type="PANTHER" id="PTHR42648:SF11">
    <property type="entry name" value="TRANSPOSON TY4-P GAG-POL POLYPROTEIN"/>
    <property type="match status" value="1"/>
</dbReference>
<evidence type="ECO:0000259" key="12">
    <source>
        <dbReference type="PROSITE" id="PS50994"/>
    </source>
</evidence>
<feature type="region of interest" description="Disordered" evidence="11">
    <location>
        <begin position="168"/>
        <end position="193"/>
    </location>
</feature>
<dbReference type="SUPFAM" id="SSF53098">
    <property type="entry name" value="Ribonuclease H-like"/>
    <property type="match status" value="1"/>
</dbReference>
<keyword evidence="4" id="KW-0378">Hydrolase</keyword>
<feature type="compositionally biased region" description="Basic and acidic residues" evidence="11">
    <location>
        <begin position="1631"/>
        <end position="1644"/>
    </location>
</feature>
<gene>
    <name evidence="13" type="ORF">Tci_033959</name>
</gene>
<dbReference type="InterPro" id="IPR036397">
    <property type="entry name" value="RNaseH_sf"/>
</dbReference>
<evidence type="ECO:0000256" key="7">
    <source>
        <dbReference type="ARBA" id="ARBA00022918"/>
    </source>
</evidence>
<comment type="caution">
    <text evidence="13">The sequence shown here is derived from an EMBL/GenBank/DDBJ whole genome shotgun (WGS) entry which is preliminary data.</text>
</comment>
<evidence type="ECO:0000256" key="2">
    <source>
        <dbReference type="ARBA" id="ARBA00022723"/>
    </source>
</evidence>
<evidence type="ECO:0000256" key="11">
    <source>
        <dbReference type="SAM" id="MobiDB-lite"/>
    </source>
</evidence>
<keyword evidence="3" id="KW-0255">Endonuclease</keyword>
<feature type="compositionally biased region" description="Low complexity" evidence="11">
    <location>
        <begin position="182"/>
        <end position="193"/>
    </location>
</feature>
<keyword evidence="1" id="KW-0540">Nuclease</keyword>
<sequence>METTSGFAVTPSEVKGDNVTMICDAVTITDIKKPLEDSVGCLCDGYETWFLSRTGGRGVKEQHDDLGNINVTISSYLEYEFPSLSGGTALVSTQDGEELSRVLVWVKFYDVLLVTYTSDRVDKDKCGSSRADDGFIKVKKKKSCGNNRGTKNFKSVSVKPKTIYHPKVNQRNEEASPKTAPSVDNKVSTTSNSSKKTGKIYALTSGNGTFSLGSSFKALNVDNTVTEEVESRDKTSMFAGKCVLLNDEGNPLEKIDYIGVHDSDDEFEPIDNEMASFLASKPLGVGCGTNILLEKWRKTYENINYDYDPYDDDMYECQKIPDNIQSICDNLDIKERECKLYDEFNKFTYKKGETLCDFYLRFLLLLNDLNIYNLKLEQFQVNTKFLNSLPPEWSKFMTDFKLAWELHTTNIDQLHAYLEQHKFHGNEVKGQATQTVITHNAGYQTDDLDAYDSDCDELNTVKVALMANLSHYGSNALVEVHNPDNMNNSMINQDKQLYDSIKSTRVRSKEQSDALINQVNLKSMEISDLNANLQEQGLIIAAVRDELRKHKGKAIVDTIVTTHTIDPKMLKVDVKPIAPRLLNNRTVHSDYLRLTQEQAAILKEVRKVWKPTGNVFTNIGYILRPTGRTFTIVGNACPLTRITTTTEMPSRNLIDLETDTPKPVVTLVYSRKPRKSKTSDPVSKSKVKCLRSKDEASDFIIKFLKMIQVRLKTHVHRIRIDNEIEFVNHNLREYSEMVDISHETSVARSPQQNGVVERQNRTLIEAARTILIYAKAPSGPVLHEITPATISLGLVPNPPSSTSYVPPSRSDWDILFQPLFDELLTSSPSVDPLALEFIALIAKVVAPEPVVSTSSPSSKIVDQDAPSPSNSQTTPETESPLISNDVVEENHDLDVAHMNNNPFFGFPISENDSEASSCSDVIPTVVHTTAPNSEHVTKWTKDHPLDTSSTAFLNGILREEVYVSQPDGFVDQDNLNHVYKLKKALYGLKKAPRMWYDLLLKFLLSQKFSKGTVDPTLFIRRQGKDILLISQSPRGIFINQLIYALESLKKYGMESSDPMNTPVVEKSKLDEDPQGKVVDPTHYRGMVGTLMYLTASRIDLPFVEPTLQVVLDALKLTPFYKAFEITADVLEIYMQKFWVTNSIHHTSLHFKMNDPPFEKEILSFIRDLGHMGEIKVLYDVNVNHMHQPWRSFAAIINKYLSDLVYQVDNKNSKKSNDMCYPRFTKVIIDYIMKKDMSIPRRNKMFWHTTRDDPMFTTIRVISKHLTTQIYDAILPKQLTNQAMIESEAYKTYYAYATGEKTPRPKYVQKKGDLETSPKNKHVQAPKEIALSEAIQMKIATKRSRTQFHVSHASRLGAHEGASVSPGVPDVPTYGSDDEQKMMEADNQGDDDEDDDDADNQGDDDEDVDNQGDDDEDGDDAQDDDNEQTESDNDGDDFVHPKLSTFDEEEMYNEKQDKEEEDASLANVQATQVIEDTHVIMTVVTPEVQQQSSSVSSGSPTCSTLIQYRIEKLVNEQLEAEVLTRSSNEAKTYHVVVANLSVLELKKILIDKMEIILETYGDTVTIKRRRDDEDDDEEPSVGSNRGSKRRRARKEPELTSEPKEKTTKSTGKSKEGSKSHQKSTGNFAQADELIHTVKDLEEHAPQEFNTGVSEDQPVEEASQLPDWFQKSAKPPTPNRDWNKTLPAAHGPIQP</sequence>
<dbReference type="GO" id="GO:0004519">
    <property type="term" value="F:endonuclease activity"/>
    <property type="evidence" value="ECO:0007669"/>
    <property type="project" value="UniProtKB-KW"/>
</dbReference>
<dbReference type="Gene3D" id="3.30.420.10">
    <property type="entry name" value="Ribonuclease H-like superfamily/Ribonuclease H"/>
    <property type="match status" value="1"/>
</dbReference>
<evidence type="ECO:0000256" key="4">
    <source>
        <dbReference type="ARBA" id="ARBA00022801"/>
    </source>
</evidence>
<evidence type="ECO:0000256" key="5">
    <source>
        <dbReference type="ARBA" id="ARBA00022842"/>
    </source>
</evidence>
<dbReference type="InterPro" id="IPR013103">
    <property type="entry name" value="RVT_2"/>
</dbReference>
<evidence type="ECO:0000313" key="13">
    <source>
        <dbReference type="EMBL" id="GEU61981.1"/>
    </source>
</evidence>
<dbReference type="GO" id="GO:0003964">
    <property type="term" value="F:RNA-directed DNA polymerase activity"/>
    <property type="evidence" value="ECO:0007669"/>
    <property type="project" value="UniProtKB-KW"/>
</dbReference>
<evidence type="ECO:0000256" key="10">
    <source>
        <dbReference type="ARBA" id="ARBA00023268"/>
    </source>
</evidence>
<dbReference type="GO" id="GO:0003676">
    <property type="term" value="F:nucleic acid binding"/>
    <property type="evidence" value="ECO:0007669"/>
    <property type="project" value="InterPro"/>
</dbReference>
<feature type="compositionally biased region" description="Acidic residues" evidence="11">
    <location>
        <begin position="1386"/>
        <end position="1435"/>
    </location>
</feature>
<feature type="region of interest" description="Disordered" evidence="11">
    <location>
        <begin position="1303"/>
        <end position="1324"/>
    </location>
</feature>
<feature type="domain" description="Integrase catalytic" evidence="12">
    <location>
        <begin position="645"/>
        <end position="814"/>
    </location>
</feature>
<dbReference type="InterPro" id="IPR039537">
    <property type="entry name" value="Retrotran_Ty1/copia-like"/>
</dbReference>
<evidence type="ECO:0000256" key="3">
    <source>
        <dbReference type="ARBA" id="ARBA00022759"/>
    </source>
</evidence>
<keyword evidence="10" id="KW-0511">Multifunctional enzyme</keyword>
<keyword evidence="7" id="KW-0695">RNA-directed DNA polymerase</keyword>
<keyword evidence="8" id="KW-0548">Nucleotidyltransferase</keyword>
<keyword evidence="2" id="KW-0479">Metal-binding</keyword>
<keyword evidence="6" id="KW-0229">DNA integration</keyword>
<evidence type="ECO:0000256" key="8">
    <source>
        <dbReference type="ARBA" id="ARBA00022932"/>
    </source>
</evidence>
<feature type="compositionally biased region" description="Polar residues" evidence="11">
    <location>
        <begin position="866"/>
        <end position="881"/>
    </location>
</feature>
<proteinExistence type="predicted"/>